<comment type="caution">
    <text evidence="3">The sequence shown here is derived from an EMBL/GenBank/DDBJ whole genome shotgun (WGS) entry which is preliminary data.</text>
</comment>
<gene>
    <name evidence="3" type="ORF">GYA93_06660</name>
</gene>
<dbReference type="SUPFAM" id="SSF55136">
    <property type="entry name" value="Probable bacterial effector-binding domain"/>
    <property type="match status" value="1"/>
</dbReference>
<evidence type="ECO:0000256" key="1">
    <source>
        <dbReference type="SAM" id="MobiDB-lite"/>
    </source>
</evidence>
<protein>
    <recommendedName>
        <fullName evidence="2">GyrI-like small molecule binding domain-containing protein</fullName>
    </recommendedName>
</protein>
<dbReference type="Pfam" id="PF06445">
    <property type="entry name" value="GyrI-like"/>
    <property type="match status" value="1"/>
</dbReference>
<evidence type="ECO:0000313" key="4">
    <source>
        <dbReference type="Proteomes" id="UP000466307"/>
    </source>
</evidence>
<dbReference type="InterPro" id="IPR011256">
    <property type="entry name" value="Reg_factor_effector_dom_sf"/>
</dbReference>
<dbReference type="InterPro" id="IPR029442">
    <property type="entry name" value="GyrI-like"/>
</dbReference>
<feature type="domain" description="GyrI-like small molecule binding" evidence="2">
    <location>
        <begin position="83"/>
        <end position="259"/>
    </location>
</feature>
<feature type="region of interest" description="Disordered" evidence="1">
    <location>
        <begin position="22"/>
        <end position="66"/>
    </location>
</feature>
<dbReference type="Gene3D" id="3.20.80.10">
    <property type="entry name" value="Regulatory factor, effector binding domain"/>
    <property type="match status" value="1"/>
</dbReference>
<reference evidence="3 4" key="1">
    <citation type="submission" date="2020-01" db="EMBL/GenBank/DDBJ databases">
        <title>Investigation of new actinobacteria for the biodesulphurisation of diesel fuel.</title>
        <authorList>
            <person name="Athi Narayanan S.M."/>
        </authorList>
    </citation>
    <scope>NUCLEOTIDE SEQUENCE [LARGE SCALE GENOMIC DNA]</scope>
    <source>
        <strain evidence="3 4">213E</strain>
    </source>
</reference>
<dbReference type="EMBL" id="JAADZU010000014">
    <property type="protein sequence ID" value="NDK89265.1"/>
    <property type="molecule type" value="Genomic_DNA"/>
</dbReference>
<organism evidence="3 4">
    <name type="scientific">Gordonia desulfuricans</name>
    <dbReference type="NCBI Taxonomy" id="89051"/>
    <lineage>
        <taxon>Bacteria</taxon>
        <taxon>Bacillati</taxon>
        <taxon>Actinomycetota</taxon>
        <taxon>Actinomycetes</taxon>
        <taxon>Mycobacteriales</taxon>
        <taxon>Gordoniaceae</taxon>
        <taxon>Gordonia</taxon>
    </lineage>
</organism>
<sequence length="272" mass="29622">MDRTGAATEGFLKVSAAVGVRRSGCGGVPGQAPHPGPGPDPRRGVPVGGSHEQADDPGRGGEFEKVDFGKTSADYRARRGRFDIVDVPARSYLMIDGHGDPNSASEFAEAIAALYPVAYALKFHSKRELGRDYVVPPLEGLWWATDPDSFTTARDKSRWDWTLLLMIPDWLGAEDVEAAFGAVRAKRAVPGRIDDIRVAGLTEGRCVQTLHVGSFDDEAPVLEEMHQRFIPAHGLAMTGTHHEIYLSDFRRTAVQRLRTILRQPVGPASDPS</sequence>
<feature type="compositionally biased region" description="Basic and acidic residues" evidence="1">
    <location>
        <begin position="52"/>
        <end position="66"/>
    </location>
</feature>
<name>A0A7K3LLY7_9ACTN</name>
<accession>A0A7K3LLY7</accession>
<dbReference type="Proteomes" id="UP000466307">
    <property type="component" value="Unassembled WGS sequence"/>
</dbReference>
<keyword evidence="4" id="KW-1185">Reference proteome</keyword>
<evidence type="ECO:0000259" key="2">
    <source>
        <dbReference type="Pfam" id="PF06445"/>
    </source>
</evidence>
<evidence type="ECO:0000313" key="3">
    <source>
        <dbReference type="EMBL" id="NDK89265.1"/>
    </source>
</evidence>
<proteinExistence type="predicted"/>
<dbReference type="AlphaFoldDB" id="A0A7K3LLY7"/>